<dbReference type="AlphaFoldDB" id="A0A914ER14"/>
<reference evidence="2" key="1">
    <citation type="submission" date="2022-11" db="UniProtKB">
        <authorList>
            <consortium name="WormBaseParasite"/>
        </authorList>
    </citation>
    <scope>IDENTIFICATION</scope>
</reference>
<evidence type="ECO:0000313" key="2">
    <source>
        <dbReference type="WBParaSite" id="ACRNAN_scaffold9545.g14827.t1"/>
    </source>
</evidence>
<dbReference type="Proteomes" id="UP000887540">
    <property type="component" value="Unplaced"/>
</dbReference>
<protein>
    <submittedName>
        <fullName evidence="2">Uncharacterized protein</fullName>
    </submittedName>
</protein>
<name>A0A914ER14_9BILA</name>
<dbReference type="WBParaSite" id="ACRNAN_scaffold9545.g14827.t1">
    <property type="protein sequence ID" value="ACRNAN_scaffold9545.g14827.t1"/>
    <property type="gene ID" value="ACRNAN_scaffold9545.g14827"/>
</dbReference>
<organism evidence="1 2">
    <name type="scientific">Acrobeloides nanus</name>
    <dbReference type="NCBI Taxonomy" id="290746"/>
    <lineage>
        <taxon>Eukaryota</taxon>
        <taxon>Metazoa</taxon>
        <taxon>Ecdysozoa</taxon>
        <taxon>Nematoda</taxon>
        <taxon>Chromadorea</taxon>
        <taxon>Rhabditida</taxon>
        <taxon>Tylenchina</taxon>
        <taxon>Cephalobomorpha</taxon>
        <taxon>Cephaloboidea</taxon>
        <taxon>Cephalobidae</taxon>
        <taxon>Acrobeloides</taxon>
    </lineage>
</organism>
<accession>A0A914ER14</accession>
<keyword evidence="1" id="KW-1185">Reference proteome</keyword>
<evidence type="ECO:0000313" key="1">
    <source>
        <dbReference type="Proteomes" id="UP000887540"/>
    </source>
</evidence>
<sequence>MKIIQAYQYQENDTQFNATAYGNVSIYEYRQVVTLDNDTNVFVFNSSNIIKPSNCLDMYCLVLEIKWSGDDAVVNLEFNGTMPYSVNDQVTDFMHIVDKNGSRRIGGLK</sequence>
<proteinExistence type="predicted"/>